<protein>
    <submittedName>
        <fullName evidence="1">Uncharacterized protein</fullName>
    </submittedName>
</protein>
<accession>A1ZJI4</accession>
<evidence type="ECO:0000313" key="1">
    <source>
        <dbReference type="EMBL" id="EAY29287.1"/>
    </source>
</evidence>
<keyword evidence="2" id="KW-1185">Reference proteome</keyword>
<comment type="caution">
    <text evidence="1">The sequence shown here is derived from an EMBL/GenBank/DDBJ whole genome shotgun (WGS) entry which is preliminary data.</text>
</comment>
<evidence type="ECO:0000313" key="2">
    <source>
        <dbReference type="Proteomes" id="UP000004095"/>
    </source>
</evidence>
<dbReference type="OrthoDB" id="941322at2"/>
<dbReference type="eggNOG" id="ENOG5033DXN">
    <property type="taxonomic scope" value="Bacteria"/>
</dbReference>
<dbReference type="AlphaFoldDB" id="A1ZJI4"/>
<dbReference type="RefSeq" id="WP_002696245.1">
    <property type="nucleotide sequence ID" value="NZ_AAWS01000011.1"/>
</dbReference>
<name>A1ZJI4_MICM2</name>
<gene>
    <name evidence="1" type="ORF">M23134_01341</name>
</gene>
<dbReference type="Proteomes" id="UP000004095">
    <property type="component" value="Unassembled WGS sequence"/>
</dbReference>
<organism evidence="1 2">
    <name type="scientific">Microscilla marina ATCC 23134</name>
    <dbReference type="NCBI Taxonomy" id="313606"/>
    <lineage>
        <taxon>Bacteria</taxon>
        <taxon>Pseudomonadati</taxon>
        <taxon>Bacteroidota</taxon>
        <taxon>Cytophagia</taxon>
        <taxon>Cytophagales</taxon>
        <taxon>Microscillaceae</taxon>
        <taxon>Microscilla</taxon>
    </lineage>
</organism>
<reference evidence="1 2" key="1">
    <citation type="submission" date="2007-01" db="EMBL/GenBank/DDBJ databases">
        <authorList>
            <person name="Haygood M."/>
            <person name="Podell S."/>
            <person name="Anderson C."/>
            <person name="Hopkinson B."/>
            <person name="Roe K."/>
            <person name="Barbeau K."/>
            <person name="Gaasterland T."/>
            <person name="Ferriera S."/>
            <person name="Johnson J."/>
            <person name="Kravitz S."/>
            <person name="Beeson K."/>
            <person name="Sutton G."/>
            <person name="Rogers Y.-H."/>
            <person name="Friedman R."/>
            <person name="Frazier M."/>
            <person name="Venter J.C."/>
        </authorList>
    </citation>
    <scope>NUCLEOTIDE SEQUENCE [LARGE SCALE GENOMIC DNA]</scope>
    <source>
        <strain evidence="1 2">ATCC 23134</strain>
    </source>
</reference>
<proteinExistence type="predicted"/>
<dbReference type="EMBL" id="AAWS01000011">
    <property type="protein sequence ID" value="EAY29287.1"/>
    <property type="molecule type" value="Genomic_DNA"/>
</dbReference>
<sequence>MYSFFNEWSEAKLQEVFQLEYRPTVLLDDWLDTYSELSPLENETLQVLQKRLNTFGENWTKSDALFSFIAPLFHLADMHTPHFRLFHQENLFANVADHHVFYDTTDLVIGGGTQQLGNPYFCLGVYERNDHHEFTPEGQFLASLLAAHHMNKNVLPIYGALVVDNHWWYFGVLQGNQYALSQVYLANKNSLTQIYMIIKELKQILLDLQQANASIFHSNPTPVKMLNFRDCTTAQLRRNFQLKRTQSNQLLKEWLNQSLPTNSDEEQVLLRLQKKLTKRVDNWNEQELIKKFIAPLVGLVNFDTPHFQEFANRSLSLRVGNVELSGKVDVMVAQGIEEPERPYFCFHEYKKEKGCDNDPLGQVVAAMYTAQQLNHDDFPIYGAYVVGRQWFFVVLHKNTYCVSLAYDATKQEIFDIYRILKTLKTIIAKVVETK</sequence>